<dbReference type="InterPro" id="IPR016181">
    <property type="entry name" value="Acyl_CoA_acyltransferase"/>
</dbReference>
<keyword evidence="1 4" id="KW-0808">Transferase</keyword>
<dbReference type="PANTHER" id="PTHR43877">
    <property type="entry name" value="AMINOALKYLPHOSPHONATE N-ACETYLTRANSFERASE-RELATED-RELATED"/>
    <property type="match status" value="1"/>
</dbReference>
<gene>
    <name evidence="4" type="ORF">FB566_3929</name>
</gene>
<dbReference type="OrthoDB" id="9775595at2"/>
<proteinExistence type="predicted"/>
<protein>
    <submittedName>
        <fullName evidence="4">Acetyltransferase (GNAT) family protein</fullName>
    </submittedName>
</protein>
<keyword evidence="2" id="KW-0012">Acyltransferase</keyword>
<evidence type="ECO:0000313" key="5">
    <source>
        <dbReference type="Proteomes" id="UP000317043"/>
    </source>
</evidence>
<dbReference type="CDD" id="cd04301">
    <property type="entry name" value="NAT_SF"/>
    <property type="match status" value="1"/>
</dbReference>
<dbReference type="InterPro" id="IPR056935">
    <property type="entry name" value="Rv0428c-like_C"/>
</dbReference>
<dbReference type="Pfam" id="PF24551">
    <property type="entry name" value="SH3_Rv0428c"/>
    <property type="match status" value="1"/>
</dbReference>
<sequence>MLDESHVGRRVVVRHRLRQPVDGAVITDVTGQLAEVSDLLLRVRRDDGAMTEIGVATVVAAKPIPPKRTSYAAIAELERVCLDAWPPPEVEWNGRWAMRGGEGWTRRANSTLVLGEPDTDVETGIARVRDWYARRGQRACFVIPMPLAGRLDRVLDAAGWRHECVVLTQVSDIDGVVADAPGASVTTSVDREWLRLGYGDPDSLPSSAMGILTGGTDRGFARIRRSDEVVAVGRVAVESRTAVISSVKVADSHRRQGLAGRVMAGLTDWAARRGARRVVVQVEEDNVAARALYDRLGFTTHHRYHYRWA</sequence>
<dbReference type="SUPFAM" id="SSF55729">
    <property type="entry name" value="Acyl-CoA N-acyltransferases (Nat)"/>
    <property type="match status" value="1"/>
</dbReference>
<dbReference type="Proteomes" id="UP000317043">
    <property type="component" value="Unassembled WGS sequence"/>
</dbReference>
<dbReference type="InterPro" id="IPR056934">
    <property type="entry name" value="SH3_Rv0428c"/>
</dbReference>
<dbReference type="Gene3D" id="3.40.630.30">
    <property type="match status" value="1"/>
</dbReference>
<dbReference type="InterPro" id="IPR050832">
    <property type="entry name" value="Bact_Acetyltransf"/>
</dbReference>
<comment type="caution">
    <text evidence="4">The sequence shown here is derived from an EMBL/GenBank/DDBJ whole genome shotgun (WGS) entry which is preliminary data.</text>
</comment>
<dbReference type="EMBL" id="VFOW01000001">
    <property type="protein sequence ID" value="TQL78346.1"/>
    <property type="molecule type" value="Genomic_DNA"/>
</dbReference>
<dbReference type="GO" id="GO:0016747">
    <property type="term" value="F:acyltransferase activity, transferring groups other than amino-acyl groups"/>
    <property type="evidence" value="ECO:0007669"/>
    <property type="project" value="InterPro"/>
</dbReference>
<keyword evidence="5" id="KW-1185">Reference proteome</keyword>
<evidence type="ECO:0000313" key="4">
    <source>
        <dbReference type="EMBL" id="TQL78346.1"/>
    </source>
</evidence>
<reference evidence="4 5" key="1">
    <citation type="submission" date="2019-06" db="EMBL/GenBank/DDBJ databases">
        <title>Sequencing the genomes of 1000 actinobacteria strains.</title>
        <authorList>
            <person name="Klenk H.-P."/>
        </authorList>
    </citation>
    <scope>NUCLEOTIDE SEQUENCE [LARGE SCALE GENOMIC DNA]</scope>
    <source>
        <strain evidence="4 5">DSM 45928</strain>
    </source>
</reference>
<dbReference type="RefSeq" id="WP_142042649.1">
    <property type="nucleotide sequence ID" value="NZ_JBHTGS010000004.1"/>
</dbReference>
<dbReference type="AlphaFoldDB" id="A0A543B0N1"/>
<evidence type="ECO:0000259" key="3">
    <source>
        <dbReference type="PROSITE" id="PS51186"/>
    </source>
</evidence>
<evidence type="ECO:0000256" key="1">
    <source>
        <dbReference type="ARBA" id="ARBA00022679"/>
    </source>
</evidence>
<dbReference type="InParanoid" id="A0A543B0N1"/>
<name>A0A543B0N1_9ACTN</name>
<feature type="domain" description="N-acetyltransferase" evidence="3">
    <location>
        <begin position="163"/>
        <end position="309"/>
    </location>
</feature>
<accession>A0A543B0N1</accession>
<dbReference type="Pfam" id="PF24553">
    <property type="entry name" value="Rv0428c_C"/>
    <property type="match status" value="1"/>
</dbReference>
<organism evidence="4 5">
    <name type="scientific">Stackebrandtia endophytica</name>
    <dbReference type="NCBI Taxonomy" id="1496996"/>
    <lineage>
        <taxon>Bacteria</taxon>
        <taxon>Bacillati</taxon>
        <taxon>Actinomycetota</taxon>
        <taxon>Actinomycetes</taxon>
        <taxon>Glycomycetales</taxon>
        <taxon>Glycomycetaceae</taxon>
        <taxon>Stackebrandtia</taxon>
    </lineage>
</organism>
<dbReference type="InterPro" id="IPR000182">
    <property type="entry name" value="GNAT_dom"/>
</dbReference>
<evidence type="ECO:0000256" key="2">
    <source>
        <dbReference type="ARBA" id="ARBA00023315"/>
    </source>
</evidence>
<dbReference type="PROSITE" id="PS51186">
    <property type="entry name" value="GNAT"/>
    <property type="match status" value="1"/>
</dbReference>